<dbReference type="InterPro" id="IPR004838">
    <property type="entry name" value="NHTrfase_class1_PyrdxlP-BS"/>
</dbReference>
<dbReference type="InterPro" id="IPR015421">
    <property type="entry name" value="PyrdxlP-dep_Trfase_major"/>
</dbReference>
<feature type="domain" description="Aminotransferase class I/classII large" evidence="7">
    <location>
        <begin position="36"/>
        <end position="385"/>
    </location>
</feature>
<proteinExistence type="inferred from homology"/>
<sequence>MPGDRPRLARRMAGIEPFHVMAILARARELEAQGREVVHMEVGEPDFPTPGPVVEAGRRALEAGRTHYTPALGLPALREAIAGWYRACFSVEVDPARVVVTPGASGALLLVLAALVDPGEKVLMPDPGYPCNRHMVRLFEGEAVSLGVKAAQGFALANDQVIRNWDARTRALVVATPANPTGRVLGLEQLRFLYEAVRAPDGHLIVDEIYQGLVYDTPEVTALALGEENLFVVNSFSKFFGMTGWRLGWVVAPRVWVPALDRLAQNLFLAAPTLSQHAALAAFSPETLAILEERRQIFRQRRDYLFEALTGLGFRIEGRPEGAFYLYADVSAFTGDSFDFCRRLLEEAGVAVTPGRDFGSYRAERFVRFAYTTDLERLELGVERIAAFLERG</sequence>
<keyword evidence="5" id="KW-0663">Pyridoxal phosphate</keyword>
<evidence type="ECO:0000259" key="7">
    <source>
        <dbReference type="Pfam" id="PF00155"/>
    </source>
</evidence>
<dbReference type="InterPro" id="IPR050596">
    <property type="entry name" value="AspAT/PAT-like"/>
</dbReference>
<evidence type="ECO:0000256" key="1">
    <source>
        <dbReference type="ARBA" id="ARBA00001933"/>
    </source>
</evidence>
<dbReference type="SUPFAM" id="SSF53383">
    <property type="entry name" value="PLP-dependent transferases"/>
    <property type="match status" value="1"/>
</dbReference>
<evidence type="ECO:0000313" key="8">
    <source>
        <dbReference type="EMBL" id="HHH12873.1"/>
    </source>
</evidence>
<reference evidence="8" key="1">
    <citation type="journal article" date="2020" name="mSystems">
        <title>Genome- and Community-Level Interaction Insights into Carbon Utilization and Element Cycling Functions of Hydrothermarchaeota in Hydrothermal Sediment.</title>
        <authorList>
            <person name="Zhou Z."/>
            <person name="Liu Y."/>
            <person name="Xu W."/>
            <person name="Pan J."/>
            <person name="Luo Z.H."/>
            <person name="Li M."/>
        </authorList>
    </citation>
    <scope>NUCLEOTIDE SEQUENCE [LARGE SCALE GENOMIC DNA]</scope>
    <source>
        <strain evidence="8">HyVt-535</strain>
    </source>
</reference>
<dbReference type="EMBL" id="DROM01000089">
    <property type="protein sequence ID" value="HHH12873.1"/>
    <property type="molecule type" value="Genomic_DNA"/>
</dbReference>
<dbReference type="GO" id="GO:0030170">
    <property type="term" value="F:pyridoxal phosphate binding"/>
    <property type="evidence" value="ECO:0007669"/>
    <property type="project" value="InterPro"/>
</dbReference>
<dbReference type="InterPro" id="IPR015424">
    <property type="entry name" value="PyrdxlP-dep_Trfase"/>
</dbReference>
<evidence type="ECO:0000256" key="2">
    <source>
        <dbReference type="ARBA" id="ARBA00007441"/>
    </source>
</evidence>
<dbReference type="Pfam" id="PF00155">
    <property type="entry name" value="Aminotran_1_2"/>
    <property type="match status" value="1"/>
</dbReference>
<name>A0A7C5IYQ7_9GAMM</name>
<keyword evidence="4 6" id="KW-0808">Transferase</keyword>
<comment type="caution">
    <text evidence="8">The sequence shown here is derived from an EMBL/GenBank/DDBJ whole genome shotgun (WGS) entry which is preliminary data.</text>
</comment>
<dbReference type="CDD" id="cd00609">
    <property type="entry name" value="AAT_like"/>
    <property type="match status" value="1"/>
</dbReference>
<dbReference type="Gene3D" id="3.40.640.10">
    <property type="entry name" value="Type I PLP-dependent aspartate aminotransferase-like (Major domain)"/>
    <property type="match status" value="1"/>
</dbReference>
<evidence type="ECO:0000256" key="4">
    <source>
        <dbReference type="ARBA" id="ARBA00022679"/>
    </source>
</evidence>
<dbReference type="PANTHER" id="PTHR46383">
    <property type="entry name" value="ASPARTATE AMINOTRANSFERASE"/>
    <property type="match status" value="1"/>
</dbReference>
<dbReference type="NCBIfam" id="NF006514">
    <property type="entry name" value="PRK08960.1"/>
    <property type="match status" value="1"/>
</dbReference>
<gene>
    <name evidence="8" type="ORF">ENJ98_01420</name>
</gene>
<dbReference type="PROSITE" id="PS00105">
    <property type="entry name" value="AA_TRANSFER_CLASS_1"/>
    <property type="match status" value="1"/>
</dbReference>
<accession>A0A7C5IYQ7</accession>
<evidence type="ECO:0000256" key="3">
    <source>
        <dbReference type="ARBA" id="ARBA00022576"/>
    </source>
</evidence>
<dbReference type="PANTHER" id="PTHR46383:SF2">
    <property type="entry name" value="AMINOTRANSFERASE"/>
    <property type="match status" value="1"/>
</dbReference>
<dbReference type="GO" id="GO:0008483">
    <property type="term" value="F:transaminase activity"/>
    <property type="evidence" value="ECO:0007669"/>
    <property type="project" value="UniProtKB-KW"/>
</dbReference>
<dbReference type="AlphaFoldDB" id="A0A7C5IYQ7"/>
<dbReference type="Proteomes" id="UP000886100">
    <property type="component" value="Unassembled WGS sequence"/>
</dbReference>
<keyword evidence="3 6" id="KW-0032">Aminotransferase</keyword>
<protein>
    <recommendedName>
        <fullName evidence="6">Aminotransferase</fullName>
        <ecNumber evidence="6">2.6.1.-</ecNumber>
    </recommendedName>
</protein>
<comment type="similarity">
    <text evidence="2 6">Belongs to the class-I pyridoxal-phosphate-dependent aminotransferase family.</text>
</comment>
<dbReference type="GO" id="GO:0006520">
    <property type="term" value="P:amino acid metabolic process"/>
    <property type="evidence" value="ECO:0007669"/>
    <property type="project" value="InterPro"/>
</dbReference>
<organism evidence="8">
    <name type="scientific">Thiolapillus brandeum</name>
    <dbReference type="NCBI Taxonomy" id="1076588"/>
    <lineage>
        <taxon>Bacteria</taxon>
        <taxon>Pseudomonadati</taxon>
        <taxon>Pseudomonadota</taxon>
        <taxon>Gammaproteobacteria</taxon>
        <taxon>Chromatiales</taxon>
        <taxon>Sedimenticolaceae</taxon>
        <taxon>Thiolapillus</taxon>
    </lineage>
</organism>
<comment type="cofactor">
    <cofactor evidence="1 6">
        <name>pyridoxal 5'-phosphate</name>
        <dbReference type="ChEBI" id="CHEBI:597326"/>
    </cofactor>
</comment>
<evidence type="ECO:0000256" key="5">
    <source>
        <dbReference type="ARBA" id="ARBA00022898"/>
    </source>
</evidence>
<dbReference type="EC" id="2.6.1.-" evidence="6"/>
<evidence type="ECO:0000256" key="6">
    <source>
        <dbReference type="RuleBase" id="RU000481"/>
    </source>
</evidence>
<dbReference type="InterPro" id="IPR004839">
    <property type="entry name" value="Aminotransferase_I/II_large"/>
</dbReference>
<dbReference type="PRINTS" id="PR00753">
    <property type="entry name" value="ACCSYNTHASE"/>
</dbReference>